<dbReference type="EMBL" id="PNIO01000057">
    <property type="protein sequence ID" value="PMP69597.1"/>
    <property type="molecule type" value="Genomic_DNA"/>
</dbReference>
<dbReference type="CDD" id="cd18084">
    <property type="entry name" value="RsmE-like"/>
    <property type="match status" value="1"/>
</dbReference>
<dbReference type="SUPFAM" id="SSF88697">
    <property type="entry name" value="PUA domain-like"/>
    <property type="match status" value="1"/>
</dbReference>
<evidence type="ECO:0000256" key="9">
    <source>
        <dbReference type="ARBA" id="ARBA00047944"/>
    </source>
</evidence>
<comment type="similarity">
    <text evidence="2 10">Belongs to the RNA methyltransferase RsmE family.</text>
</comment>
<dbReference type="AlphaFoldDB" id="A0A2J6WGV7"/>
<evidence type="ECO:0000256" key="6">
    <source>
        <dbReference type="ARBA" id="ARBA00022679"/>
    </source>
</evidence>
<evidence type="ECO:0000256" key="4">
    <source>
        <dbReference type="ARBA" id="ARBA00022552"/>
    </source>
</evidence>
<evidence type="ECO:0000256" key="1">
    <source>
        <dbReference type="ARBA" id="ARBA00004496"/>
    </source>
</evidence>
<organism evidence="13 14">
    <name type="scientific">Thermodesulfovibrio aggregans</name>
    <dbReference type="NCBI Taxonomy" id="86166"/>
    <lineage>
        <taxon>Bacteria</taxon>
        <taxon>Pseudomonadati</taxon>
        <taxon>Nitrospirota</taxon>
        <taxon>Thermodesulfovibrionia</taxon>
        <taxon>Thermodesulfovibrionales</taxon>
        <taxon>Thermodesulfovibrionaceae</taxon>
        <taxon>Thermodesulfovibrio</taxon>
    </lineage>
</organism>
<dbReference type="PANTHER" id="PTHR30027:SF3">
    <property type="entry name" value="16S RRNA (URACIL(1498)-N(3))-METHYLTRANSFERASE"/>
    <property type="match status" value="1"/>
</dbReference>
<feature type="domain" description="Ribosomal RNA small subunit methyltransferase E methyltransferase" evidence="11">
    <location>
        <begin position="73"/>
        <end position="228"/>
    </location>
</feature>
<comment type="function">
    <text evidence="8 10">Specifically methylates the N3 position of the uracil ring of uridine 1498 (m3U1498) in 16S rRNA. Acts on the fully assembled 30S ribosomal subunit.</text>
</comment>
<dbReference type="GO" id="GO:0070042">
    <property type="term" value="F:rRNA (uridine-N3-)-methyltransferase activity"/>
    <property type="evidence" value="ECO:0007669"/>
    <property type="project" value="TreeGrafter"/>
</dbReference>
<keyword evidence="5 10" id="KW-0489">Methyltransferase</keyword>
<dbReference type="InterPro" id="IPR046887">
    <property type="entry name" value="RsmE_PUA-like"/>
</dbReference>
<dbReference type="GO" id="GO:0070475">
    <property type="term" value="P:rRNA base methylation"/>
    <property type="evidence" value="ECO:0007669"/>
    <property type="project" value="TreeGrafter"/>
</dbReference>
<dbReference type="InterPro" id="IPR006700">
    <property type="entry name" value="RsmE"/>
</dbReference>
<dbReference type="InterPro" id="IPR029028">
    <property type="entry name" value="Alpha/beta_knot_MTases"/>
</dbReference>
<reference evidence="13 14" key="1">
    <citation type="submission" date="2018-01" db="EMBL/GenBank/DDBJ databases">
        <title>Metagenomic assembled genomes from two thermal pools in the Uzon Caldera, Kamchatka, Russia.</title>
        <authorList>
            <person name="Wilkins L."/>
            <person name="Ettinger C."/>
        </authorList>
    </citation>
    <scope>NUCLEOTIDE SEQUENCE [LARGE SCALE GENOMIC DNA]</scope>
    <source>
        <strain evidence="13">ZAV-04</strain>
    </source>
</reference>
<name>A0A2J6WGV7_9BACT</name>
<dbReference type="GO" id="GO:0005737">
    <property type="term" value="C:cytoplasm"/>
    <property type="evidence" value="ECO:0007669"/>
    <property type="project" value="UniProtKB-SubCell"/>
</dbReference>
<dbReference type="Pfam" id="PF20260">
    <property type="entry name" value="PUA_4"/>
    <property type="match status" value="1"/>
</dbReference>
<dbReference type="EC" id="2.1.1.193" evidence="10"/>
<gene>
    <name evidence="13" type="ORF">C0186_06345</name>
</gene>
<evidence type="ECO:0000256" key="5">
    <source>
        <dbReference type="ARBA" id="ARBA00022603"/>
    </source>
</evidence>
<evidence type="ECO:0000259" key="11">
    <source>
        <dbReference type="Pfam" id="PF04452"/>
    </source>
</evidence>
<dbReference type="Pfam" id="PF04452">
    <property type="entry name" value="Methyltrans_RNA"/>
    <property type="match status" value="1"/>
</dbReference>
<dbReference type="InterPro" id="IPR029026">
    <property type="entry name" value="tRNA_m1G_MTases_N"/>
</dbReference>
<dbReference type="PIRSF" id="PIRSF015601">
    <property type="entry name" value="MTase_slr0722"/>
    <property type="match status" value="1"/>
</dbReference>
<keyword evidence="4 10" id="KW-0698">rRNA processing</keyword>
<dbReference type="InterPro" id="IPR015947">
    <property type="entry name" value="PUA-like_sf"/>
</dbReference>
<dbReference type="Proteomes" id="UP000242288">
    <property type="component" value="Unassembled WGS sequence"/>
</dbReference>
<dbReference type="NCBIfam" id="TIGR00046">
    <property type="entry name" value="RsmE family RNA methyltransferase"/>
    <property type="match status" value="1"/>
</dbReference>
<dbReference type="PANTHER" id="PTHR30027">
    <property type="entry name" value="RIBOSOMAL RNA SMALL SUBUNIT METHYLTRANSFERASE E"/>
    <property type="match status" value="1"/>
</dbReference>
<keyword evidence="3 10" id="KW-0963">Cytoplasm</keyword>
<evidence type="ECO:0000256" key="10">
    <source>
        <dbReference type="PIRNR" id="PIRNR015601"/>
    </source>
</evidence>
<dbReference type="Gene3D" id="3.40.1280.10">
    <property type="match status" value="1"/>
</dbReference>
<dbReference type="SUPFAM" id="SSF75217">
    <property type="entry name" value="alpha/beta knot"/>
    <property type="match status" value="1"/>
</dbReference>
<proteinExistence type="inferred from homology"/>
<evidence type="ECO:0000313" key="13">
    <source>
        <dbReference type="EMBL" id="PMP69597.1"/>
    </source>
</evidence>
<sequence length="242" mass="27747">MTKPRICIQYCEIFPGKIIKLSSQDQKYLFNVLRCQAGDIISIFDGRGKNFQAEIIDDRSIQVLEEEELHTEDAFSIVLCQAILKGEKMEMVIQKATELGVKKIIPFVSERSVVKETRKTERWRKIAKQASEQARRSIVPKVEDVTSFPELIKNIKNGILFWEKATNPLMQIIFEINPYEDIFLLTGPEGGFSEKEVVQAEKNNIKIASLGKRILKAETASIVSVSLVSFLVEWKFYQKNMI</sequence>
<dbReference type="InterPro" id="IPR046886">
    <property type="entry name" value="RsmE_MTase_dom"/>
</dbReference>
<keyword evidence="6 10" id="KW-0808">Transferase</keyword>
<evidence type="ECO:0000256" key="8">
    <source>
        <dbReference type="ARBA" id="ARBA00025699"/>
    </source>
</evidence>
<evidence type="ECO:0000256" key="2">
    <source>
        <dbReference type="ARBA" id="ARBA00005528"/>
    </source>
</evidence>
<evidence type="ECO:0000256" key="3">
    <source>
        <dbReference type="ARBA" id="ARBA00022490"/>
    </source>
</evidence>
<feature type="domain" description="Ribosomal RNA small subunit methyltransferase E PUA-like" evidence="12">
    <location>
        <begin position="24"/>
        <end position="63"/>
    </location>
</feature>
<comment type="subcellular location">
    <subcellularLocation>
        <location evidence="1 10">Cytoplasm</location>
    </subcellularLocation>
</comment>
<evidence type="ECO:0000259" key="12">
    <source>
        <dbReference type="Pfam" id="PF20260"/>
    </source>
</evidence>
<evidence type="ECO:0000256" key="7">
    <source>
        <dbReference type="ARBA" id="ARBA00022691"/>
    </source>
</evidence>
<protein>
    <recommendedName>
        <fullName evidence="10">Ribosomal RNA small subunit methyltransferase E</fullName>
        <ecNumber evidence="10">2.1.1.193</ecNumber>
    </recommendedName>
</protein>
<comment type="caution">
    <text evidence="13">The sequence shown here is derived from an EMBL/GenBank/DDBJ whole genome shotgun (WGS) entry which is preliminary data.</text>
</comment>
<comment type="catalytic activity">
    <reaction evidence="9 10">
        <text>uridine(1498) in 16S rRNA + S-adenosyl-L-methionine = N(3)-methyluridine(1498) in 16S rRNA + S-adenosyl-L-homocysteine + H(+)</text>
        <dbReference type="Rhea" id="RHEA:42920"/>
        <dbReference type="Rhea" id="RHEA-COMP:10283"/>
        <dbReference type="Rhea" id="RHEA-COMP:10284"/>
        <dbReference type="ChEBI" id="CHEBI:15378"/>
        <dbReference type="ChEBI" id="CHEBI:57856"/>
        <dbReference type="ChEBI" id="CHEBI:59789"/>
        <dbReference type="ChEBI" id="CHEBI:65315"/>
        <dbReference type="ChEBI" id="CHEBI:74502"/>
        <dbReference type="EC" id="2.1.1.193"/>
    </reaction>
</comment>
<accession>A0A2J6WGV7</accession>
<evidence type="ECO:0000313" key="14">
    <source>
        <dbReference type="Proteomes" id="UP000242288"/>
    </source>
</evidence>
<keyword evidence="7 10" id="KW-0949">S-adenosyl-L-methionine</keyword>